<evidence type="ECO:0000313" key="1">
    <source>
        <dbReference type="EMBL" id="KAI8034422.1"/>
    </source>
</evidence>
<organism evidence="1 2">
    <name type="scientific">Drosophila gunungcola</name>
    <name type="common">fruit fly</name>
    <dbReference type="NCBI Taxonomy" id="103775"/>
    <lineage>
        <taxon>Eukaryota</taxon>
        <taxon>Metazoa</taxon>
        <taxon>Ecdysozoa</taxon>
        <taxon>Arthropoda</taxon>
        <taxon>Hexapoda</taxon>
        <taxon>Insecta</taxon>
        <taxon>Pterygota</taxon>
        <taxon>Neoptera</taxon>
        <taxon>Endopterygota</taxon>
        <taxon>Diptera</taxon>
        <taxon>Brachycera</taxon>
        <taxon>Muscomorpha</taxon>
        <taxon>Ephydroidea</taxon>
        <taxon>Drosophilidae</taxon>
        <taxon>Drosophila</taxon>
        <taxon>Sophophora</taxon>
    </lineage>
</organism>
<protein>
    <submittedName>
        <fullName evidence="1">Uncharacterized protein</fullName>
    </submittedName>
</protein>
<dbReference type="EMBL" id="JAMKOV010000073">
    <property type="protein sequence ID" value="KAI8034422.1"/>
    <property type="molecule type" value="Genomic_DNA"/>
</dbReference>
<reference evidence="1" key="1">
    <citation type="journal article" date="2023" name="Genome Biol. Evol.">
        <title>Long-read-based Genome Assembly of Drosophila gunungcola Reveals Fewer Chemosensory Genes in Flower-breeding Species.</title>
        <authorList>
            <person name="Negi A."/>
            <person name="Liao B.Y."/>
            <person name="Yeh S.D."/>
        </authorList>
    </citation>
    <scope>NUCLEOTIDE SEQUENCE</scope>
    <source>
        <strain evidence="1">Sukarami</strain>
    </source>
</reference>
<dbReference type="Proteomes" id="UP001059596">
    <property type="component" value="Unassembled WGS sequence"/>
</dbReference>
<gene>
    <name evidence="1" type="ORF">M5D96_012785</name>
</gene>
<evidence type="ECO:0000313" key="2">
    <source>
        <dbReference type="Proteomes" id="UP001059596"/>
    </source>
</evidence>
<comment type="caution">
    <text evidence="1">The sequence shown here is derived from an EMBL/GenBank/DDBJ whole genome shotgun (WGS) entry which is preliminary data.</text>
</comment>
<dbReference type="AlphaFoldDB" id="A0A9P9YCD5"/>
<name>A0A9P9YCD5_9MUSC</name>
<sequence length="152" mass="16383">AVREHLPESQHLQCIGHVNIGKGTELGQAHCDRLAVQAVGDPVEIELRLGQLLLEVGQSVELIGQQDQHAGGTVIEGQFQGGGVQFGQIGQPIDFVVVHHCNIFSFTAGEVEFGFPRVDVVELVLPETLEIHVAHEYRLHLGANAGALYPEG</sequence>
<keyword evidence="2" id="KW-1185">Reference proteome</keyword>
<proteinExistence type="predicted"/>
<feature type="non-terminal residue" evidence="1">
    <location>
        <position position="1"/>
    </location>
</feature>
<accession>A0A9P9YCD5</accession>